<sequence length="481" mass="53816">MMYKALLIAVNEQRSREIDALPNTLNDVTEIKRLLTEEPAVFKQSDVLTLSGNLATKSMINHALKGFFSDASSENVLFLYWAGHGGFDQSDAYFIPYDADVSTISNTSINMSDVKKYIDETPAQTVLSFFDTCHSGALLRGTTINDLMKRGLDIKGSGKFVVAACTEDQSAWDRGRHGAFTDHLIRGLEGGAMNPRGEVDIYTLYSYVSQAVSNEFSDQHPVLKGTLSGAPIIIKHTKAREHAQQQQFVSQSSVTRRKVDESGDWFLLGDLRARHHSYRYNSSTKTYSLILKATSNARSIEMTLKQMLRTVRPFAIEDGAEYVQVEDVDVEVIDGEKTINLTLVSSQNRNGHMSHDMTINGIKPDDIAKLRIERFIFNQDIPSHVNTTFSGGMIYGTSSEYPVSDRLIPELLEQQVEPECIRLYVIAVLVFKSILSEVNEVSLIIQDNTIVRITINGNRPRIYSNEAPSNIMVDHPVTFPM</sequence>
<dbReference type="Pfam" id="PF00656">
    <property type="entry name" value="Peptidase_C14"/>
    <property type="match status" value="1"/>
</dbReference>
<reference evidence="2 3" key="1">
    <citation type="submission" date="2016-03" db="EMBL/GenBank/DDBJ databases">
        <authorList>
            <person name="Cho S.-Y."/>
            <person name="Lim S."/>
            <person name="Kim H."/>
            <person name="Soh E.H."/>
            <person name="Moon J.S."/>
        </authorList>
    </citation>
    <scope>NUCLEOTIDE SEQUENCE [LARGE SCALE GENOMIC DNA]</scope>
    <source>
        <strain evidence="2 3">KCTC 3810</strain>
    </source>
</reference>
<evidence type="ECO:0000313" key="2">
    <source>
        <dbReference type="EMBL" id="OAN10101.1"/>
    </source>
</evidence>
<organism evidence="2 3">
    <name type="scientific">Exiguobacterium undae</name>
    <dbReference type="NCBI Taxonomy" id="169177"/>
    <lineage>
        <taxon>Bacteria</taxon>
        <taxon>Bacillati</taxon>
        <taxon>Bacillota</taxon>
        <taxon>Bacilli</taxon>
        <taxon>Bacillales</taxon>
        <taxon>Bacillales Family XII. Incertae Sedis</taxon>
        <taxon>Exiguobacterium</taxon>
    </lineage>
</organism>
<dbReference type="Gene3D" id="3.40.50.1460">
    <property type="match status" value="1"/>
</dbReference>
<dbReference type="EMBL" id="LVVL01000019">
    <property type="protein sequence ID" value="OAN10101.1"/>
    <property type="molecule type" value="Genomic_DNA"/>
</dbReference>
<dbReference type="PANTHER" id="PTHR48104">
    <property type="entry name" value="METACASPASE-4"/>
    <property type="match status" value="1"/>
</dbReference>
<feature type="domain" description="Peptidase C14 caspase" evidence="1">
    <location>
        <begin position="4"/>
        <end position="226"/>
    </location>
</feature>
<name>A0ABX2V4U5_9BACL</name>
<accession>A0ABX2V4U5</accession>
<proteinExistence type="predicted"/>
<dbReference type="RefSeq" id="WP_028105250.1">
    <property type="nucleotide sequence ID" value="NZ_LVVL01000019.1"/>
</dbReference>
<gene>
    <name evidence="2" type="ORF">A3783_15135</name>
</gene>
<evidence type="ECO:0000259" key="1">
    <source>
        <dbReference type="Pfam" id="PF00656"/>
    </source>
</evidence>
<evidence type="ECO:0000313" key="3">
    <source>
        <dbReference type="Proteomes" id="UP000078447"/>
    </source>
</evidence>
<dbReference type="InterPro" id="IPR011600">
    <property type="entry name" value="Pept_C14_caspase"/>
</dbReference>
<dbReference type="Proteomes" id="UP000078447">
    <property type="component" value="Unassembled WGS sequence"/>
</dbReference>
<keyword evidence="3" id="KW-1185">Reference proteome</keyword>
<dbReference type="SUPFAM" id="SSF52129">
    <property type="entry name" value="Caspase-like"/>
    <property type="match status" value="1"/>
</dbReference>
<protein>
    <recommendedName>
        <fullName evidence="1">Peptidase C14 caspase domain-containing protein</fullName>
    </recommendedName>
</protein>
<dbReference type="InterPro" id="IPR029030">
    <property type="entry name" value="Caspase-like_dom_sf"/>
</dbReference>
<dbReference type="PANTHER" id="PTHR48104:SF30">
    <property type="entry name" value="METACASPASE-1"/>
    <property type="match status" value="1"/>
</dbReference>
<comment type="caution">
    <text evidence="2">The sequence shown here is derived from an EMBL/GenBank/DDBJ whole genome shotgun (WGS) entry which is preliminary data.</text>
</comment>
<dbReference type="InterPro" id="IPR050452">
    <property type="entry name" value="Metacaspase"/>
</dbReference>